<keyword evidence="3 11" id="KW-0479">Metal-binding</keyword>
<evidence type="ECO:0000256" key="5">
    <source>
        <dbReference type="ARBA" id="ARBA00022801"/>
    </source>
</evidence>
<dbReference type="GO" id="GO:0030574">
    <property type="term" value="P:collagen catabolic process"/>
    <property type="evidence" value="ECO:0007669"/>
    <property type="project" value="TreeGrafter"/>
</dbReference>
<feature type="binding site" evidence="11">
    <location>
        <position position="230"/>
    </location>
    <ligand>
        <name>Ca(2+)</name>
        <dbReference type="ChEBI" id="CHEBI:29108"/>
        <label>3</label>
    </ligand>
</feature>
<feature type="binding site" evidence="11">
    <location>
        <position position="287"/>
    </location>
    <ligand>
        <name>Zn(2+)</name>
        <dbReference type="ChEBI" id="CHEBI:29105"/>
        <label>2</label>
        <note>catalytic</note>
    </ligand>
</feature>
<feature type="domain" description="Peptidase metallopeptidase" evidence="15">
    <location>
        <begin position="158"/>
        <end position="322"/>
    </location>
</feature>
<feature type="binding site" evidence="11">
    <location>
        <position position="295"/>
    </location>
    <ligand>
        <name>Zn(2+)</name>
        <dbReference type="ChEBI" id="CHEBI:29105"/>
        <label>2</label>
        <note>catalytic</note>
    </ligand>
</feature>
<feature type="region of interest" description="Disordered" evidence="13">
    <location>
        <begin position="317"/>
        <end position="340"/>
    </location>
</feature>
<feature type="short sequence motif" description="Cysteine switch" evidence="12">
    <location>
        <begin position="123"/>
        <end position="150"/>
    </location>
</feature>
<dbReference type="PRINTS" id="PR00138">
    <property type="entry name" value="MATRIXIN"/>
</dbReference>
<keyword evidence="9" id="KW-0325">Glycoprotein</keyword>
<evidence type="ECO:0000313" key="16">
    <source>
        <dbReference type="EMBL" id="KAJ4961364.1"/>
    </source>
</evidence>
<keyword evidence="7" id="KW-0482">Metalloprotease</keyword>
<proteinExistence type="inferred from homology"/>
<feature type="binding site" evidence="11">
    <location>
        <position position="237"/>
    </location>
    <ligand>
        <name>Zn(2+)</name>
        <dbReference type="ChEBI" id="CHEBI:29105"/>
        <label>1</label>
    </ligand>
</feature>
<feature type="binding site" evidence="11">
    <location>
        <position position="224"/>
    </location>
    <ligand>
        <name>Zn(2+)</name>
        <dbReference type="ChEBI" id="CHEBI:29105"/>
        <label>1</label>
    </ligand>
</feature>
<dbReference type="FunFam" id="3.40.390.10:FF:000018">
    <property type="entry name" value="Metalloendoproteinase 1"/>
    <property type="match status" value="1"/>
</dbReference>
<feature type="binding site" evidence="11">
    <location>
        <position position="222"/>
    </location>
    <ligand>
        <name>Zn(2+)</name>
        <dbReference type="ChEBI" id="CHEBI:29105"/>
        <label>1</label>
    </ligand>
</feature>
<feature type="binding site" evidence="11">
    <location>
        <position position="277"/>
    </location>
    <ligand>
        <name>Zn(2+)</name>
        <dbReference type="ChEBI" id="CHEBI:29105"/>
        <label>2</label>
        <note>catalytic</note>
    </ligand>
</feature>
<name>A0A9Q0H8T8_9MAGN</name>
<feature type="region of interest" description="Disordered" evidence="13">
    <location>
        <begin position="34"/>
        <end position="54"/>
    </location>
</feature>
<protein>
    <recommendedName>
        <fullName evidence="15">Peptidase metallopeptidase domain-containing protein</fullName>
    </recommendedName>
</protein>
<dbReference type="Gene3D" id="3.40.390.10">
    <property type="entry name" value="Collagenase (Catalytic Domain)"/>
    <property type="match status" value="1"/>
</dbReference>
<evidence type="ECO:0000256" key="12">
    <source>
        <dbReference type="PIRSR" id="PIRSR621190-5"/>
    </source>
</evidence>
<evidence type="ECO:0000256" key="6">
    <source>
        <dbReference type="ARBA" id="ARBA00022833"/>
    </source>
</evidence>
<dbReference type="SUPFAM" id="SSF55486">
    <property type="entry name" value="Metalloproteases ('zincins'), catalytic domain"/>
    <property type="match status" value="1"/>
</dbReference>
<gene>
    <name evidence="16" type="ORF">NE237_021274</name>
</gene>
<dbReference type="EMBL" id="JAMYWD010000009">
    <property type="protein sequence ID" value="KAJ4961364.1"/>
    <property type="molecule type" value="Genomic_DNA"/>
</dbReference>
<keyword evidence="17" id="KW-1185">Reference proteome</keyword>
<evidence type="ECO:0000259" key="15">
    <source>
        <dbReference type="SMART" id="SM00235"/>
    </source>
</evidence>
<feature type="compositionally biased region" description="Low complexity" evidence="13">
    <location>
        <begin position="321"/>
        <end position="332"/>
    </location>
</feature>
<dbReference type="InterPro" id="IPR036365">
    <property type="entry name" value="PGBD-like_sf"/>
</dbReference>
<dbReference type="InterPro" id="IPR002477">
    <property type="entry name" value="Peptidoglycan-bd-like"/>
</dbReference>
<feature type="binding site" evidence="11">
    <location>
        <position position="281"/>
    </location>
    <ligand>
        <name>Zn(2+)</name>
        <dbReference type="ChEBI" id="CHEBI:29105"/>
        <label>2</label>
        <note>catalytic</note>
    </ligand>
</feature>
<organism evidence="16 17">
    <name type="scientific">Protea cynaroides</name>
    <dbReference type="NCBI Taxonomy" id="273540"/>
    <lineage>
        <taxon>Eukaryota</taxon>
        <taxon>Viridiplantae</taxon>
        <taxon>Streptophyta</taxon>
        <taxon>Embryophyta</taxon>
        <taxon>Tracheophyta</taxon>
        <taxon>Spermatophyta</taxon>
        <taxon>Magnoliopsida</taxon>
        <taxon>Proteales</taxon>
        <taxon>Proteaceae</taxon>
        <taxon>Protea</taxon>
    </lineage>
</organism>
<feature type="binding site" evidence="11">
    <location>
        <position position="249"/>
    </location>
    <ligand>
        <name>Ca(2+)</name>
        <dbReference type="ChEBI" id="CHEBI:29108"/>
        <label>3</label>
    </ligand>
</feature>
<evidence type="ECO:0000256" key="7">
    <source>
        <dbReference type="ARBA" id="ARBA00023049"/>
    </source>
</evidence>
<dbReference type="InterPro" id="IPR024079">
    <property type="entry name" value="MetalloPept_cat_dom_sf"/>
</dbReference>
<dbReference type="AlphaFoldDB" id="A0A9Q0H8T8"/>
<dbReference type="GO" id="GO:0008270">
    <property type="term" value="F:zinc ion binding"/>
    <property type="evidence" value="ECO:0007669"/>
    <property type="project" value="InterPro"/>
</dbReference>
<evidence type="ECO:0000256" key="1">
    <source>
        <dbReference type="ARBA" id="ARBA00009614"/>
    </source>
</evidence>
<evidence type="ECO:0000256" key="3">
    <source>
        <dbReference type="ARBA" id="ARBA00022723"/>
    </source>
</evidence>
<keyword evidence="8" id="KW-0865">Zymogen</keyword>
<feature type="binding site" evidence="11">
    <location>
        <position position="252"/>
    </location>
    <ligand>
        <name>Ca(2+)</name>
        <dbReference type="ChEBI" id="CHEBI:29108"/>
        <label>3</label>
    </ligand>
</feature>
<comment type="cofactor">
    <cofactor evidence="11">
        <name>Zn(2+)</name>
        <dbReference type="ChEBI" id="CHEBI:29105"/>
    </cofactor>
    <text evidence="11">Binds 2 Zn(2+) ions per subunit.</text>
</comment>
<dbReference type="Pfam" id="PF00413">
    <property type="entry name" value="Peptidase_M10"/>
    <property type="match status" value="1"/>
</dbReference>
<feature type="binding site" description="in inhibited form" evidence="11">
    <location>
        <position position="125"/>
    </location>
    <ligand>
        <name>Zn(2+)</name>
        <dbReference type="ChEBI" id="CHEBI:29105"/>
        <label>2</label>
        <note>catalytic</note>
    </ligand>
</feature>
<dbReference type="PANTHER" id="PTHR10201:SF272">
    <property type="entry name" value="METALLOENDOPROTEINASE 5-MMP"/>
    <property type="match status" value="1"/>
</dbReference>
<comment type="caution">
    <text evidence="16">The sequence shown here is derived from an EMBL/GenBank/DDBJ whole genome shotgun (WGS) entry which is preliminary data.</text>
</comment>
<keyword evidence="6 11" id="KW-0862">Zinc</keyword>
<dbReference type="InterPro" id="IPR021190">
    <property type="entry name" value="Pept_M10A"/>
</dbReference>
<dbReference type="CDD" id="cd04278">
    <property type="entry name" value="ZnMc_MMP"/>
    <property type="match status" value="1"/>
</dbReference>
<evidence type="ECO:0000313" key="17">
    <source>
        <dbReference type="Proteomes" id="UP001141806"/>
    </source>
</evidence>
<reference evidence="16" key="1">
    <citation type="journal article" date="2023" name="Plant J.">
        <title>The genome of the king protea, Protea cynaroides.</title>
        <authorList>
            <person name="Chang J."/>
            <person name="Duong T.A."/>
            <person name="Schoeman C."/>
            <person name="Ma X."/>
            <person name="Roodt D."/>
            <person name="Barker N."/>
            <person name="Li Z."/>
            <person name="Van de Peer Y."/>
            <person name="Mizrachi E."/>
        </authorList>
    </citation>
    <scope>NUCLEOTIDE SEQUENCE</scope>
    <source>
        <tissue evidence="16">Young leaves</tissue>
    </source>
</reference>
<feature type="binding site" evidence="11">
    <location>
        <position position="252"/>
    </location>
    <ligand>
        <name>Ca(2+)</name>
        <dbReference type="ChEBI" id="CHEBI:29108"/>
        <label>1</label>
    </ligand>
</feature>
<evidence type="ECO:0000256" key="14">
    <source>
        <dbReference type="SAM" id="SignalP"/>
    </source>
</evidence>
<evidence type="ECO:0000256" key="9">
    <source>
        <dbReference type="ARBA" id="ARBA00023180"/>
    </source>
</evidence>
<comment type="similarity">
    <text evidence="1">Belongs to the peptidase M10A family. Matrix metalloproteinases (MMPs) subfamily.</text>
</comment>
<dbReference type="GO" id="GO:0006508">
    <property type="term" value="P:proteolysis"/>
    <property type="evidence" value="ECO:0007669"/>
    <property type="project" value="UniProtKB-KW"/>
</dbReference>
<dbReference type="Proteomes" id="UP001141806">
    <property type="component" value="Unassembled WGS sequence"/>
</dbReference>
<feature type="active site" evidence="10">
    <location>
        <position position="278"/>
    </location>
</feature>
<feature type="signal peptide" evidence="14">
    <location>
        <begin position="1"/>
        <end position="27"/>
    </location>
</feature>
<evidence type="ECO:0000256" key="11">
    <source>
        <dbReference type="PIRSR" id="PIRSR621190-2"/>
    </source>
</evidence>
<evidence type="ECO:0000256" key="8">
    <source>
        <dbReference type="ARBA" id="ARBA00023145"/>
    </source>
</evidence>
<accession>A0A9Q0H8T8</accession>
<feature type="chain" id="PRO_5040371822" description="Peptidase metallopeptidase domain-containing protein" evidence="14">
    <location>
        <begin position="28"/>
        <end position="366"/>
    </location>
</feature>
<comment type="cofactor">
    <cofactor evidence="11">
        <name>Ca(2+)</name>
        <dbReference type="ChEBI" id="CHEBI:29108"/>
    </cofactor>
    <text evidence="11">Can bind about 5 Ca(2+) ions per subunit.</text>
</comment>
<evidence type="ECO:0000256" key="10">
    <source>
        <dbReference type="PIRSR" id="PIRSR621190-1"/>
    </source>
</evidence>
<dbReference type="GO" id="GO:0031012">
    <property type="term" value="C:extracellular matrix"/>
    <property type="evidence" value="ECO:0007669"/>
    <property type="project" value="InterPro"/>
</dbReference>
<dbReference type="GO" id="GO:0004222">
    <property type="term" value="F:metalloendopeptidase activity"/>
    <property type="evidence" value="ECO:0007669"/>
    <property type="project" value="InterPro"/>
</dbReference>
<feature type="binding site" evidence="11">
    <location>
        <position position="247"/>
    </location>
    <ligand>
        <name>Zn(2+)</name>
        <dbReference type="ChEBI" id="CHEBI:29105"/>
        <label>1</label>
    </ligand>
</feature>
<evidence type="ECO:0000256" key="4">
    <source>
        <dbReference type="ARBA" id="ARBA00022729"/>
    </source>
</evidence>
<keyword evidence="4 14" id="KW-0732">Signal</keyword>
<dbReference type="GO" id="GO:0030198">
    <property type="term" value="P:extracellular matrix organization"/>
    <property type="evidence" value="ECO:0007669"/>
    <property type="project" value="TreeGrafter"/>
</dbReference>
<keyword evidence="5" id="KW-0378">Hydrolase</keyword>
<dbReference type="Pfam" id="PF01471">
    <property type="entry name" value="PG_binding_1"/>
    <property type="match status" value="1"/>
</dbReference>
<dbReference type="InterPro" id="IPR006026">
    <property type="entry name" value="Peptidase_Metallo"/>
</dbReference>
<evidence type="ECO:0000256" key="2">
    <source>
        <dbReference type="ARBA" id="ARBA00022670"/>
    </source>
</evidence>
<feature type="binding site" evidence="11">
    <location>
        <position position="229"/>
    </location>
    <ligand>
        <name>Ca(2+)</name>
        <dbReference type="ChEBI" id="CHEBI:29108"/>
        <label>3</label>
    </ligand>
</feature>
<dbReference type="PANTHER" id="PTHR10201">
    <property type="entry name" value="MATRIX METALLOPROTEINASE"/>
    <property type="match status" value="1"/>
</dbReference>
<dbReference type="InterPro" id="IPR001818">
    <property type="entry name" value="Pept_M10_metallopeptidase"/>
</dbReference>
<dbReference type="SMART" id="SM00235">
    <property type="entry name" value="ZnMc"/>
    <property type="match status" value="1"/>
</dbReference>
<evidence type="ECO:0000256" key="13">
    <source>
        <dbReference type="SAM" id="MobiDB-lite"/>
    </source>
</evidence>
<keyword evidence="11" id="KW-0106">Calcium</keyword>
<dbReference type="OrthoDB" id="406838at2759"/>
<dbReference type="InterPro" id="IPR033739">
    <property type="entry name" value="M10A_MMP"/>
</dbReference>
<sequence>MKHLQSHGSLLPAAVAISLFSVWLLSAHVACRTAPSPSPSQNRNSNPWQSFHNFAGRRKGDHVSGLANIKQYLHEFGYISNSSNFTDSFDDTLESALKKYQQNFNLNATGVLDNTTVQRMVIPRCGNADIINGTSSMNSGKPARMTLHTVSHYSFFEGNPKWPESQYNLTYAFWPGNQLDNTTKTVFSRAFERWAAVTPLTFTETDYYLEAEIKIGFYVGDHGDGESFDGSMGTLAHSFSPTTGWFHLDNEEDWVVEGDVTKSSSTVAIDLESVAVHEIGHVLGLGHSSVEEAIMYPSISARTRKTELADDDIEGIQELYGGNPNSNSSSSSNRDDDSSDGGVRIMDWHRKLTMVMAALVSFGLLW</sequence>
<keyword evidence="2" id="KW-0645">Protease</keyword>
<dbReference type="SUPFAM" id="SSF47090">
    <property type="entry name" value="PGBD-like"/>
    <property type="match status" value="1"/>
</dbReference>